<name>A0A2P2P6D1_RHIMU</name>
<evidence type="ECO:0000313" key="1">
    <source>
        <dbReference type="EMBL" id="MBX50239.1"/>
    </source>
</evidence>
<protein>
    <submittedName>
        <fullName evidence="1">Uncharacterized protein</fullName>
    </submittedName>
</protein>
<accession>A0A2P2P6D1</accession>
<organism evidence="1">
    <name type="scientific">Rhizophora mucronata</name>
    <name type="common">Asiatic mangrove</name>
    <dbReference type="NCBI Taxonomy" id="61149"/>
    <lineage>
        <taxon>Eukaryota</taxon>
        <taxon>Viridiplantae</taxon>
        <taxon>Streptophyta</taxon>
        <taxon>Embryophyta</taxon>
        <taxon>Tracheophyta</taxon>
        <taxon>Spermatophyta</taxon>
        <taxon>Magnoliopsida</taxon>
        <taxon>eudicotyledons</taxon>
        <taxon>Gunneridae</taxon>
        <taxon>Pentapetalae</taxon>
        <taxon>rosids</taxon>
        <taxon>fabids</taxon>
        <taxon>Malpighiales</taxon>
        <taxon>Rhizophoraceae</taxon>
        <taxon>Rhizophora</taxon>
    </lineage>
</organism>
<dbReference type="EMBL" id="GGEC01069755">
    <property type="protein sequence ID" value="MBX50239.1"/>
    <property type="molecule type" value="Transcribed_RNA"/>
</dbReference>
<dbReference type="AlphaFoldDB" id="A0A2P2P6D1"/>
<proteinExistence type="predicted"/>
<reference evidence="1" key="1">
    <citation type="submission" date="2018-02" db="EMBL/GenBank/DDBJ databases">
        <title>Rhizophora mucronata_Transcriptome.</title>
        <authorList>
            <person name="Meera S.P."/>
            <person name="Sreeshan A."/>
            <person name="Augustine A."/>
        </authorList>
    </citation>
    <scope>NUCLEOTIDE SEQUENCE</scope>
    <source>
        <tissue evidence="1">Leaf</tissue>
    </source>
</reference>
<sequence>MTTSKIQIAIHNLIRPFDSLCCTQCLKEESV</sequence>